<keyword evidence="1" id="KW-0969">Cilium</keyword>
<proteinExistence type="predicted"/>
<keyword evidence="1" id="KW-0966">Cell projection</keyword>
<reference evidence="1 2" key="1">
    <citation type="submission" date="2020-07" db="EMBL/GenBank/DDBJ databases">
        <title>Complete genome and description of Selenomonas timonensis sp. nov., a new bacterium isolated from a gingivitis subject.</title>
        <authorList>
            <person name="Antezack A."/>
        </authorList>
    </citation>
    <scope>NUCLEOTIDE SEQUENCE [LARGE SCALE GENOMIC DNA]</scope>
    <source>
        <strain evidence="1 2">Marseille-Q3039</strain>
    </source>
</reference>
<dbReference type="Proteomes" id="UP000515480">
    <property type="component" value="Chromosome"/>
</dbReference>
<keyword evidence="1" id="KW-0282">Flagellum</keyword>
<dbReference type="KEGG" id="stim:H1B31_04110"/>
<evidence type="ECO:0000313" key="1">
    <source>
        <dbReference type="EMBL" id="QNH55122.1"/>
    </source>
</evidence>
<name>A0A7G7VLX9_9FIRM</name>
<keyword evidence="2" id="KW-1185">Reference proteome</keyword>
<dbReference type="EMBL" id="CP060204">
    <property type="protein sequence ID" value="QNH55122.1"/>
    <property type="molecule type" value="Genomic_DNA"/>
</dbReference>
<accession>A0A7G7VLX9</accession>
<sequence>MPDESYETARSLWEKYRVLTHELLKFVDEDEIDTFIALVEQREHLVNLLKELPSDSYRTGMEWAAYDAEVRPLEMQIQYKARAWLNRSRRQNAAVHSYDLTGASPLGGNLNRRY</sequence>
<dbReference type="AlphaFoldDB" id="A0A7G7VLX9"/>
<evidence type="ECO:0000313" key="2">
    <source>
        <dbReference type="Proteomes" id="UP000515480"/>
    </source>
</evidence>
<gene>
    <name evidence="1" type="ORF">H1B31_04110</name>
</gene>
<organism evidence="1 2">
    <name type="scientific">Selenomonas timonae</name>
    <dbReference type="NCBI Taxonomy" id="2754044"/>
    <lineage>
        <taxon>Bacteria</taxon>
        <taxon>Bacillati</taxon>
        <taxon>Bacillota</taxon>
        <taxon>Negativicutes</taxon>
        <taxon>Selenomonadales</taxon>
        <taxon>Selenomonadaceae</taxon>
        <taxon>Selenomonas</taxon>
    </lineage>
</organism>
<dbReference type="RefSeq" id="WP_185980997.1">
    <property type="nucleotide sequence ID" value="NZ_CP060204.1"/>
</dbReference>
<protein>
    <submittedName>
        <fullName evidence="1">Flagellar protein FliT</fullName>
    </submittedName>
</protein>